<feature type="transmembrane region" description="Helical" evidence="7">
    <location>
        <begin position="27"/>
        <end position="48"/>
    </location>
</feature>
<evidence type="ECO:0000256" key="5">
    <source>
        <dbReference type="ARBA" id="ARBA00022989"/>
    </source>
</evidence>
<evidence type="ECO:0000313" key="9">
    <source>
        <dbReference type="Proteomes" id="UP001141950"/>
    </source>
</evidence>
<evidence type="ECO:0000256" key="4">
    <source>
        <dbReference type="ARBA" id="ARBA00022692"/>
    </source>
</evidence>
<keyword evidence="4 7" id="KW-0812">Transmembrane</keyword>
<dbReference type="SUPFAM" id="SSF161098">
    <property type="entry name" value="MetI-like"/>
    <property type="match status" value="2"/>
</dbReference>
<keyword evidence="5 7" id="KW-1133">Transmembrane helix</keyword>
<dbReference type="PANTHER" id="PTHR43744">
    <property type="entry name" value="ABC TRANSPORTER PERMEASE PROTEIN MG189-RELATED-RELATED"/>
    <property type="match status" value="1"/>
</dbReference>
<dbReference type="Proteomes" id="UP001141950">
    <property type="component" value="Unassembled WGS sequence"/>
</dbReference>
<feature type="transmembrane region" description="Helical" evidence="7">
    <location>
        <begin position="536"/>
        <end position="555"/>
    </location>
</feature>
<comment type="caution">
    <text evidence="8">The sequence shown here is derived from an EMBL/GenBank/DDBJ whole genome shotgun (WGS) entry which is preliminary data.</text>
</comment>
<name>A0A9X2MN13_9BACL</name>
<organism evidence="8 9">
    <name type="scientific">Paenibacillus soyae</name>
    <dbReference type="NCBI Taxonomy" id="2969249"/>
    <lineage>
        <taxon>Bacteria</taxon>
        <taxon>Bacillati</taxon>
        <taxon>Bacillota</taxon>
        <taxon>Bacilli</taxon>
        <taxon>Bacillales</taxon>
        <taxon>Paenibacillaceae</taxon>
        <taxon>Paenibacillus</taxon>
    </lineage>
</organism>
<accession>A0A9X2MN13</accession>
<keyword evidence="2" id="KW-0813">Transport</keyword>
<dbReference type="Gene3D" id="1.10.3720.10">
    <property type="entry name" value="MetI-like"/>
    <property type="match status" value="2"/>
</dbReference>
<dbReference type="EMBL" id="JANIPJ010000004">
    <property type="protein sequence ID" value="MCR2803739.1"/>
    <property type="molecule type" value="Genomic_DNA"/>
</dbReference>
<dbReference type="RefSeq" id="WP_257444291.1">
    <property type="nucleotide sequence ID" value="NZ_JANIPJ010000004.1"/>
</dbReference>
<dbReference type="PANTHER" id="PTHR43744:SF8">
    <property type="entry name" value="SN-GLYCEROL-3-PHOSPHATE TRANSPORT SYSTEM PERMEASE PROTEIN UGPE"/>
    <property type="match status" value="1"/>
</dbReference>
<evidence type="ECO:0000256" key="3">
    <source>
        <dbReference type="ARBA" id="ARBA00022475"/>
    </source>
</evidence>
<reference evidence="8" key="1">
    <citation type="submission" date="2022-08" db="EMBL/GenBank/DDBJ databases">
        <title>The genomic sequence of strain Paenibacillus sp. SCIV0701.</title>
        <authorList>
            <person name="Zhao H."/>
        </authorList>
    </citation>
    <scope>NUCLEOTIDE SEQUENCE</scope>
    <source>
        <strain evidence="8">SCIV0701</strain>
    </source>
</reference>
<feature type="transmembrane region" description="Helical" evidence="7">
    <location>
        <begin position="128"/>
        <end position="148"/>
    </location>
</feature>
<evidence type="ECO:0000313" key="8">
    <source>
        <dbReference type="EMBL" id="MCR2803739.1"/>
    </source>
</evidence>
<evidence type="ECO:0000256" key="2">
    <source>
        <dbReference type="ARBA" id="ARBA00022448"/>
    </source>
</evidence>
<feature type="transmembrane region" description="Helical" evidence="7">
    <location>
        <begin position="241"/>
        <end position="261"/>
    </location>
</feature>
<dbReference type="GO" id="GO:0005886">
    <property type="term" value="C:plasma membrane"/>
    <property type="evidence" value="ECO:0007669"/>
    <property type="project" value="UniProtKB-SubCell"/>
</dbReference>
<evidence type="ECO:0000256" key="6">
    <source>
        <dbReference type="ARBA" id="ARBA00023136"/>
    </source>
</evidence>
<gene>
    <name evidence="8" type="ORF">NQZ67_07570</name>
</gene>
<feature type="transmembrane region" description="Helical" evidence="7">
    <location>
        <begin position="366"/>
        <end position="389"/>
    </location>
</feature>
<feature type="transmembrane region" description="Helical" evidence="7">
    <location>
        <begin position="401"/>
        <end position="423"/>
    </location>
</feature>
<protein>
    <submittedName>
        <fullName evidence="8">Uncharacterized protein</fullName>
    </submittedName>
</protein>
<proteinExistence type="predicted"/>
<feature type="transmembrane region" description="Helical" evidence="7">
    <location>
        <begin position="322"/>
        <end position="346"/>
    </location>
</feature>
<keyword evidence="6 7" id="KW-0472">Membrane</keyword>
<comment type="subcellular location">
    <subcellularLocation>
        <location evidence="1">Cell membrane</location>
        <topology evidence="1">Multi-pass membrane protein</topology>
    </subcellularLocation>
</comment>
<evidence type="ECO:0000256" key="7">
    <source>
        <dbReference type="SAM" id="Phobius"/>
    </source>
</evidence>
<feature type="transmembrane region" description="Helical" evidence="7">
    <location>
        <begin position="281"/>
        <end position="301"/>
    </location>
</feature>
<feature type="transmembrane region" description="Helical" evidence="7">
    <location>
        <begin position="435"/>
        <end position="453"/>
    </location>
</feature>
<feature type="transmembrane region" description="Helical" evidence="7">
    <location>
        <begin position="474"/>
        <end position="499"/>
    </location>
</feature>
<keyword evidence="9" id="KW-1185">Reference proteome</keyword>
<sequence length="571" mass="63047">MEPNVAESLSSSMGEKPLAVRIWQYKLHYVIVISAMIFLFVFKIWPLLQGLYMSMVDYKPFLGLFASEWIGFGNYRMLFSQPYFRETFVNTVTYKLAYFALSAGIAFAAAISLSGIRSPRLRGWSASVLVLPYFLPSVLVGYWILLLFNPSLSPFSLSERPLLLGSGSSVLIPLSAEVFKTSGISILAAVTAIAAKHASATSEVQSAHGFWRMTGKPAARAIIAVALIQLSVFATTDQELLLLLISPLTYENLGTIDYFVYQTGLMNGQYSMASAAWFVKYAIQIVFAAAAYFVIRGSFLADLFHPLARDGIAPQRGSGSRVAGTAVSILSIIAVVAIMILLFVYPFFAPGEKQLAIGDLISVPNLIVYVLLYGAATIVSMLFALVLAYPMTVNRLPGRTFYRLFLIICMFSGPAVIHEYMFFRNAGMVNTVFPLALLGITNFAAVFVLKSIFNSKHAHLKMQAEKEGKGELAAFFTLFVPNIWKPLIGLGVLQFVLLWHSYLPSVLYINDPSRQAPLTFLFNMTRMEPEVMADPAVMQAGALLSLLPVALFLVFRRWLTSEVMLSALVKK</sequence>
<dbReference type="AlphaFoldDB" id="A0A9X2MN13"/>
<dbReference type="InterPro" id="IPR035906">
    <property type="entry name" value="MetI-like_sf"/>
</dbReference>
<feature type="transmembrane region" description="Helical" evidence="7">
    <location>
        <begin position="218"/>
        <end position="234"/>
    </location>
</feature>
<feature type="transmembrane region" description="Helical" evidence="7">
    <location>
        <begin position="97"/>
        <end position="116"/>
    </location>
</feature>
<keyword evidence="3" id="KW-1003">Cell membrane</keyword>
<evidence type="ECO:0000256" key="1">
    <source>
        <dbReference type="ARBA" id="ARBA00004651"/>
    </source>
</evidence>